<dbReference type="GO" id="GO:0000976">
    <property type="term" value="F:transcription cis-regulatory region binding"/>
    <property type="evidence" value="ECO:0007669"/>
    <property type="project" value="TreeGrafter"/>
</dbReference>
<dbReference type="InterPro" id="IPR001005">
    <property type="entry name" value="SANT/Myb"/>
</dbReference>
<dbReference type="SMART" id="SM00717">
    <property type="entry name" value="SANT"/>
    <property type="match status" value="3"/>
</dbReference>
<dbReference type="PANTHER" id="PTHR46380">
    <property type="entry name" value="CYCLIN-D-BINDING MYB-LIKE TRANSCRIPTION FACTOR 1"/>
    <property type="match status" value="1"/>
</dbReference>
<name>A0A8S5S5I3_9CAUD</name>
<dbReference type="GO" id="GO:0003700">
    <property type="term" value="F:DNA-binding transcription factor activity"/>
    <property type="evidence" value="ECO:0007669"/>
    <property type="project" value="TreeGrafter"/>
</dbReference>
<dbReference type="SUPFAM" id="SSF46689">
    <property type="entry name" value="Homeodomain-like"/>
    <property type="match status" value="1"/>
</dbReference>
<sequence length="328" mass="38563">MDARTGRKLVPARNKKKVWSKEDEMYLEDSWGVKSIKTIAKNLGRSENAVIVRAQRLGCGAFLEAGDYITLQQILAELYGARNTSYARKRLIDHYGLPAKTKVVRRCRFLVVNIDDFWEWAEKNKSILDFSKMEPLCFGEEPEWVKVKRDNDKRQSWNVVPHNTAWTANDDEKLRRMIGKKQYTYPEIAKELRRTEGAVKRRLLDLGISEKPVRLPNKKWTDQEVETLLDMVDQDFTWSQIGEAIGRSALSVRGKYERIQNPNYMKRYNRGHSKDYDYVGIRDVSPAELREEMAARDTTFIEVQPRREESNEIHMQELRKRVQWETVC</sequence>
<evidence type="ECO:0000313" key="3">
    <source>
        <dbReference type="EMBL" id="DAF46192.1"/>
    </source>
</evidence>
<protein>
    <submittedName>
        <fullName evidence="3">Transcription factor WER/DNA Complex factor, DNA BINDING PROTEIN-DNA.15A</fullName>
    </submittedName>
</protein>
<feature type="domain" description="Myb-like" evidence="2">
    <location>
        <begin position="219"/>
        <end position="260"/>
    </location>
</feature>
<dbReference type="EMBL" id="BK032533">
    <property type="protein sequence ID" value="DAF46192.1"/>
    <property type="molecule type" value="Genomic_DNA"/>
</dbReference>
<evidence type="ECO:0000256" key="1">
    <source>
        <dbReference type="ARBA" id="ARBA00023125"/>
    </source>
</evidence>
<accession>A0A8S5S5I3</accession>
<dbReference type="PANTHER" id="PTHR46380:SF2">
    <property type="entry name" value="CYCLIN-D-BINDING MYB-LIKE TRANSCRIPTION FACTOR 1"/>
    <property type="match status" value="1"/>
</dbReference>
<dbReference type="InterPro" id="IPR051651">
    <property type="entry name" value="DMTF1_DNA-bind_reg"/>
</dbReference>
<dbReference type="PROSITE" id="PS50090">
    <property type="entry name" value="MYB_LIKE"/>
    <property type="match status" value="1"/>
</dbReference>
<dbReference type="Pfam" id="PF13921">
    <property type="entry name" value="Myb_DNA-bind_6"/>
    <property type="match status" value="1"/>
</dbReference>
<proteinExistence type="predicted"/>
<evidence type="ECO:0000259" key="2">
    <source>
        <dbReference type="PROSITE" id="PS50090"/>
    </source>
</evidence>
<dbReference type="InterPro" id="IPR009057">
    <property type="entry name" value="Homeodomain-like_sf"/>
</dbReference>
<reference evidence="3" key="1">
    <citation type="journal article" date="2021" name="Proc. Natl. Acad. Sci. U.S.A.">
        <title>A Catalog of Tens of Thousands of Viruses from Human Metagenomes Reveals Hidden Associations with Chronic Diseases.</title>
        <authorList>
            <person name="Tisza M.J."/>
            <person name="Buck C.B."/>
        </authorList>
    </citation>
    <scope>NUCLEOTIDE SEQUENCE</scope>
    <source>
        <strain evidence="3">Ctaix4</strain>
    </source>
</reference>
<organism evidence="3">
    <name type="scientific">Caudovirales sp. ctaix4</name>
    <dbReference type="NCBI Taxonomy" id="2827635"/>
    <lineage>
        <taxon>Viruses</taxon>
        <taxon>Duplodnaviria</taxon>
        <taxon>Heunggongvirae</taxon>
        <taxon>Uroviricota</taxon>
        <taxon>Caudoviricetes</taxon>
    </lineage>
</organism>
<keyword evidence="1" id="KW-0238">DNA-binding</keyword>